<reference evidence="2 3" key="1">
    <citation type="submission" date="2018-06" db="EMBL/GenBank/DDBJ databases">
        <title>NTM in soil in Japan.</title>
        <authorList>
            <person name="Ohya K."/>
        </authorList>
    </citation>
    <scope>NUCLEOTIDE SEQUENCE [LARGE SCALE GENOMIC DNA]</scope>
    <source>
        <strain evidence="2 3">GF76</strain>
    </source>
</reference>
<dbReference type="AlphaFoldDB" id="A0A329K5T9"/>
<organism evidence="2 3">
    <name type="scientific">Mycobacterium colombiense</name>
    <dbReference type="NCBI Taxonomy" id="339268"/>
    <lineage>
        <taxon>Bacteria</taxon>
        <taxon>Bacillati</taxon>
        <taxon>Actinomycetota</taxon>
        <taxon>Actinomycetes</taxon>
        <taxon>Mycobacteriales</taxon>
        <taxon>Mycobacteriaceae</taxon>
        <taxon>Mycobacterium</taxon>
        <taxon>Mycobacterium avium complex (MAC)</taxon>
    </lineage>
</organism>
<proteinExistence type="predicted"/>
<dbReference type="Proteomes" id="UP000250347">
    <property type="component" value="Unassembled WGS sequence"/>
</dbReference>
<sequence length="123" mass="13874">MPRFDQRDGLGSRCTDERACATDRLTTYDERARISAPRIPAASRVRSGPRHPRERCRDHNLRRPWPPAPPRYLSRDRPPPPPPWAPWAQIVWDPGMNHGVTGKAPTGARCKQPSNPADPEAGR</sequence>
<gene>
    <name evidence="2" type="ORF">DQP58_23510</name>
</gene>
<comment type="caution">
    <text evidence="2">The sequence shown here is derived from an EMBL/GenBank/DDBJ whole genome shotgun (WGS) entry which is preliminary data.</text>
</comment>
<dbReference type="EMBL" id="QMEU01000125">
    <property type="protein sequence ID" value="RAU90395.1"/>
    <property type="molecule type" value="Genomic_DNA"/>
</dbReference>
<protein>
    <submittedName>
        <fullName evidence="2">Uncharacterized protein</fullName>
    </submittedName>
</protein>
<evidence type="ECO:0000256" key="1">
    <source>
        <dbReference type="SAM" id="MobiDB-lite"/>
    </source>
</evidence>
<name>A0A329K5T9_9MYCO</name>
<evidence type="ECO:0000313" key="2">
    <source>
        <dbReference type="EMBL" id="RAU90395.1"/>
    </source>
</evidence>
<evidence type="ECO:0000313" key="3">
    <source>
        <dbReference type="Proteomes" id="UP000250347"/>
    </source>
</evidence>
<accession>A0A329K5T9</accession>
<feature type="compositionally biased region" description="Low complexity" evidence="1">
    <location>
        <begin position="34"/>
        <end position="44"/>
    </location>
</feature>
<feature type="region of interest" description="Disordered" evidence="1">
    <location>
        <begin position="34"/>
        <end position="123"/>
    </location>
</feature>